<dbReference type="Gene3D" id="3.90.79.10">
    <property type="entry name" value="Nucleoside Triphosphate Pyrophosphohydrolase"/>
    <property type="match status" value="1"/>
</dbReference>
<dbReference type="GO" id="GO:0006402">
    <property type="term" value="P:mRNA catabolic process"/>
    <property type="evidence" value="ECO:0007669"/>
    <property type="project" value="TreeGrafter"/>
</dbReference>
<evidence type="ECO:0000256" key="2">
    <source>
        <dbReference type="ARBA" id="ARBA00001946"/>
    </source>
</evidence>
<evidence type="ECO:0000256" key="4">
    <source>
        <dbReference type="HAMAP-Rule" id="MF_00298"/>
    </source>
</evidence>
<comment type="cofactor">
    <cofactor evidence="2">
        <name>Mg(2+)</name>
        <dbReference type="ChEBI" id="CHEBI:18420"/>
    </cofactor>
</comment>
<dbReference type="InterPro" id="IPR015797">
    <property type="entry name" value="NUDIX_hydrolase-like_dom_sf"/>
</dbReference>
<dbReference type="PANTHER" id="PTHR23114:SF17">
    <property type="entry name" value="M7GPPPN-MRNA HYDROLASE"/>
    <property type="match status" value="1"/>
</dbReference>
<dbReference type="Proteomes" id="UP000563601">
    <property type="component" value="Unassembled WGS sequence"/>
</dbReference>
<dbReference type="PROSITE" id="PS00893">
    <property type="entry name" value="NUDIX_BOX"/>
    <property type="match status" value="1"/>
</dbReference>
<dbReference type="InterPro" id="IPR000086">
    <property type="entry name" value="NUDIX_hydrolase_dom"/>
</dbReference>
<comment type="function">
    <text evidence="4">Accelerates the degradation of transcripts by removing pyrophosphate from the 5'-end of triphosphorylated RNA, leading to a more labile monophosphorylated state that can stimulate subsequent ribonuclease cleavage.</text>
</comment>
<name>A0AA89PBQ6_9GAMM</name>
<dbReference type="GO" id="GO:0005737">
    <property type="term" value="C:cytoplasm"/>
    <property type="evidence" value="ECO:0007669"/>
    <property type="project" value="TreeGrafter"/>
</dbReference>
<accession>A0AA89PBQ6</accession>
<dbReference type="InterPro" id="IPR022927">
    <property type="entry name" value="RppH"/>
</dbReference>
<dbReference type="GO" id="GO:0034353">
    <property type="term" value="F:mRNA 5'-diphosphatase activity"/>
    <property type="evidence" value="ECO:0007669"/>
    <property type="project" value="UniProtKB-ARBA"/>
</dbReference>
<dbReference type="NCBIfam" id="NF001938">
    <property type="entry name" value="PRK00714.1-5"/>
    <property type="match status" value="1"/>
</dbReference>
<comment type="cofactor">
    <cofactor evidence="4">
        <name>a divalent metal cation</name>
        <dbReference type="ChEBI" id="CHEBI:60240"/>
    </cofactor>
</comment>
<dbReference type="PROSITE" id="PS51462">
    <property type="entry name" value="NUDIX"/>
    <property type="match status" value="1"/>
</dbReference>
<dbReference type="InterPro" id="IPR020476">
    <property type="entry name" value="Nudix_hydrolase"/>
</dbReference>
<dbReference type="EMBL" id="JACHHR010000002">
    <property type="protein sequence ID" value="MBB5211169.1"/>
    <property type="molecule type" value="Genomic_DNA"/>
</dbReference>
<dbReference type="CDD" id="cd03671">
    <property type="entry name" value="NUDIX_Ap4A_hydrolase_plant_like"/>
    <property type="match status" value="1"/>
</dbReference>
<feature type="region of interest" description="Disordered" evidence="5">
    <location>
        <begin position="1"/>
        <end position="52"/>
    </location>
</feature>
<evidence type="ECO:0000256" key="1">
    <source>
        <dbReference type="ARBA" id="ARBA00001936"/>
    </source>
</evidence>
<proteinExistence type="inferred from homology"/>
<dbReference type="EC" id="3.6.1.-" evidence="4"/>
<protein>
    <recommendedName>
        <fullName evidence="4">RNA pyrophosphohydrolase</fullName>
        <ecNumber evidence="4">3.6.1.-</ecNumber>
    </recommendedName>
    <alternativeName>
        <fullName evidence="4">(Di)nucleoside polyphosphate hydrolase</fullName>
    </alternativeName>
</protein>
<evidence type="ECO:0000256" key="5">
    <source>
        <dbReference type="SAM" id="MobiDB-lite"/>
    </source>
</evidence>
<evidence type="ECO:0000259" key="6">
    <source>
        <dbReference type="PROSITE" id="PS51462"/>
    </source>
</evidence>
<reference evidence="7 8" key="1">
    <citation type="submission" date="2020-08" db="EMBL/GenBank/DDBJ databases">
        <title>Genomic Encyclopedia of Type Strains, Phase IV (KMG-IV): sequencing the most valuable type-strain genomes for metagenomic binning, comparative biology and taxonomic classification.</title>
        <authorList>
            <person name="Goeker M."/>
        </authorList>
    </citation>
    <scope>NUCLEOTIDE SEQUENCE [LARGE SCALE GENOMIC DNA]</scope>
    <source>
        <strain evidence="7 8">DSM 11525</strain>
    </source>
</reference>
<comment type="caution">
    <text evidence="7">The sequence shown here is derived from an EMBL/GenBank/DDBJ whole genome shotgun (WGS) entry which is preliminary data.</text>
</comment>
<feature type="domain" description="Nudix hydrolase" evidence="6">
    <location>
        <begin position="55"/>
        <end position="199"/>
    </location>
</feature>
<dbReference type="PANTHER" id="PTHR23114">
    <property type="entry name" value="M7GPPPN-MRNA HYDROLASE"/>
    <property type="match status" value="1"/>
</dbReference>
<comment type="similarity">
    <text evidence="4">Belongs to the Nudix hydrolase family. RppH subfamily.</text>
</comment>
<evidence type="ECO:0000313" key="7">
    <source>
        <dbReference type="EMBL" id="MBB5211169.1"/>
    </source>
</evidence>
<sequence length="217" mass="25041">MGDGKQTPAGRKNRRRPARSSARNDKSGGGKNTRKSSAENTGAASDNSSNIDSEGFRPNVGIIVLNERGQALWARRVGGKDAWQFPQGGINPGESPEQALYRELYEEVGLTRSQVTLLASTRGWLRYRLPQRLVRRRSEPLCIGQKQKWYLLQLNAEESNISFDNGYKPEFDHWRWVSYWHPLTKVVTFKREVYRRALTELAPTQLQLERRWLKREQ</sequence>
<comment type="cofactor">
    <cofactor evidence="1">
        <name>Mn(2+)</name>
        <dbReference type="ChEBI" id="CHEBI:29035"/>
    </cofactor>
</comment>
<feature type="compositionally biased region" description="Polar residues" evidence="5">
    <location>
        <begin position="38"/>
        <end position="52"/>
    </location>
</feature>
<dbReference type="NCBIfam" id="NF001937">
    <property type="entry name" value="PRK00714.1-4"/>
    <property type="match status" value="1"/>
</dbReference>
<gene>
    <name evidence="4" type="primary">rppH</name>
    <name evidence="4" type="synonym">nudH</name>
    <name evidence="7" type="ORF">HNQ53_001387</name>
</gene>
<evidence type="ECO:0000313" key="8">
    <source>
        <dbReference type="Proteomes" id="UP000563601"/>
    </source>
</evidence>
<dbReference type="AlphaFoldDB" id="A0AA89PBQ6"/>
<dbReference type="InterPro" id="IPR020084">
    <property type="entry name" value="NUDIX_hydrolase_CS"/>
</dbReference>
<dbReference type="NCBIfam" id="NF001934">
    <property type="entry name" value="PRK00714.1-1"/>
    <property type="match status" value="1"/>
</dbReference>
<dbReference type="SUPFAM" id="SSF55811">
    <property type="entry name" value="Nudix"/>
    <property type="match status" value="1"/>
</dbReference>
<dbReference type="PRINTS" id="PR00502">
    <property type="entry name" value="NUDIXFAMILY"/>
</dbReference>
<dbReference type="FunFam" id="3.90.79.10:FF:000001">
    <property type="entry name" value="RNA pyrophosphohydrolase"/>
    <property type="match status" value="1"/>
</dbReference>
<dbReference type="HAMAP" id="MF_00298">
    <property type="entry name" value="Nudix_RppH"/>
    <property type="match status" value="1"/>
</dbReference>
<feature type="short sequence motif" description="Nudix box" evidence="4">
    <location>
        <begin position="88"/>
        <end position="109"/>
    </location>
</feature>
<dbReference type="Pfam" id="PF00293">
    <property type="entry name" value="NUDIX"/>
    <property type="match status" value="1"/>
</dbReference>
<keyword evidence="3 4" id="KW-0378">Hydrolase</keyword>
<organism evidence="7 8">
    <name type="scientific">Microbulbifer hydrolyticus</name>
    <dbReference type="NCBI Taxonomy" id="48074"/>
    <lineage>
        <taxon>Bacteria</taxon>
        <taxon>Pseudomonadati</taxon>
        <taxon>Pseudomonadota</taxon>
        <taxon>Gammaproteobacteria</taxon>
        <taxon>Cellvibrionales</taxon>
        <taxon>Microbulbiferaceae</taxon>
        <taxon>Microbulbifer</taxon>
    </lineage>
</organism>
<evidence type="ECO:0000256" key="3">
    <source>
        <dbReference type="ARBA" id="ARBA00022801"/>
    </source>
</evidence>